<evidence type="ECO:0000256" key="1">
    <source>
        <dbReference type="SAM" id="MobiDB-lite"/>
    </source>
</evidence>
<dbReference type="RefSeq" id="WP_327794071.1">
    <property type="nucleotide sequence ID" value="NZ_JADQAZ010000002.1"/>
</dbReference>
<accession>A0AAP2CPR5</accession>
<reference evidence="3 4" key="1">
    <citation type="journal article" date="2021" name="Arch. Microbiol.">
        <title>Harenicola maris gen. nov., sp. nov. isolated from the Sea of Japan shallow sediments.</title>
        <authorList>
            <person name="Romanenko L.A."/>
            <person name="Kurilenko V.V."/>
            <person name="Chernysheva N.Y."/>
            <person name="Tekutyeva L.A."/>
            <person name="Velansky P.V."/>
            <person name="Svetashev V.I."/>
            <person name="Isaeva M.P."/>
        </authorList>
    </citation>
    <scope>NUCLEOTIDE SEQUENCE [LARGE SCALE GENOMIC DNA]</scope>
    <source>
        <strain evidence="3 4">KMM 3653</strain>
    </source>
</reference>
<proteinExistence type="predicted"/>
<keyword evidence="4" id="KW-1185">Reference proteome</keyword>
<protein>
    <submittedName>
        <fullName evidence="3">Thioredoxin family protein</fullName>
    </submittedName>
</protein>
<evidence type="ECO:0000256" key="2">
    <source>
        <dbReference type="SAM" id="Phobius"/>
    </source>
</evidence>
<dbReference type="Proteomes" id="UP001315686">
    <property type="component" value="Unassembled WGS sequence"/>
</dbReference>
<dbReference type="Gene3D" id="3.40.30.10">
    <property type="entry name" value="Glutaredoxin"/>
    <property type="match status" value="1"/>
</dbReference>
<dbReference type="SUPFAM" id="SSF52833">
    <property type="entry name" value="Thioredoxin-like"/>
    <property type="match status" value="1"/>
</dbReference>
<evidence type="ECO:0000313" key="3">
    <source>
        <dbReference type="EMBL" id="MBT0957848.1"/>
    </source>
</evidence>
<evidence type="ECO:0000313" key="4">
    <source>
        <dbReference type="Proteomes" id="UP001315686"/>
    </source>
</evidence>
<dbReference type="InterPro" id="IPR036249">
    <property type="entry name" value="Thioredoxin-like_sf"/>
</dbReference>
<comment type="caution">
    <text evidence="3">The sequence shown here is derived from an EMBL/GenBank/DDBJ whole genome shotgun (WGS) entry which is preliminary data.</text>
</comment>
<name>A0AAP2CPR5_9RHOB</name>
<feature type="transmembrane region" description="Helical" evidence="2">
    <location>
        <begin position="31"/>
        <end position="53"/>
    </location>
</feature>
<feature type="region of interest" description="Disordered" evidence="1">
    <location>
        <begin position="1"/>
        <end position="21"/>
    </location>
</feature>
<dbReference type="EMBL" id="JADQAZ010000002">
    <property type="protein sequence ID" value="MBT0957848.1"/>
    <property type="molecule type" value="Genomic_DNA"/>
</dbReference>
<gene>
    <name evidence="3" type="ORF">IV417_10640</name>
</gene>
<keyword evidence="2" id="KW-1133">Transmembrane helix</keyword>
<keyword evidence="2" id="KW-0812">Transmembrane</keyword>
<sequence length="166" mass="17897">MAKSRKSKKSTKQRKAEQAARAASGATRRSFMAYLPYILGGVVLAAGLGFWGVQSVQAHFAEQDTSIVGQGTPTIVQVHDVTCSSCVNLQRETRAALAALDEGEIHYRVANLTTEEGLAFASKYGASYTTLLLFDGDGTLSRRITGETPRSRLREVFLAHVSGDSE</sequence>
<keyword evidence="2" id="KW-0472">Membrane</keyword>
<organism evidence="3 4">
    <name type="scientific">Harenicola maris</name>
    <dbReference type="NCBI Taxonomy" id="2841044"/>
    <lineage>
        <taxon>Bacteria</taxon>
        <taxon>Pseudomonadati</taxon>
        <taxon>Pseudomonadota</taxon>
        <taxon>Alphaproteobacteria</taxon>
        <taxon>Rhodobacterales</taxon>
        <taxon>Paracoccaceae</taxon>
        <taxon>Harenicola</taxon>
    </lineage>
</organism>
<feature type="compositionally biased region" description="Basic residues" evidence="1">
    <location>
        <begin position="1"/>
        <end position="13"/>
    </location>
</feature>
<dbReference type="AlphaFoldDB" id="A0AAP2CPR5"/>